<dbReference type="Gene3D" id="1.10.357.10">
    <property type="entry name" value="Tetracycline Repressor, domain 2"/>
    <property type="match status" value="1"/>
</dbReference>
<keyword evidence="1 2" id="KW-0238">DNA-binding</keyword>
<dbReference type="PANTHER" id="PTHR43479:SF11">
    <property type="entry name" value="ACREF_ENVCD OPERON REPRESSOR-RELATED"/>
    <property type="match status" value="1"/>
</dbReference>
<dbReference type="PANTHER" id="PTHR43479">
    <property type="entry name" value="ACREF/ENVCD OPERON REPRESSOR-RELATED"/>
    <property type="match status" value="1"/>
</dbReference>
<name>A0A7W8CW72_9FIRM</name>
<gene>
    <name evidence="4" type="ORF">HNQ47_000755</name>
</gene>
<proteinExistence type="predicted"/>
<sequence>MPRYLTEEQRNQKRELLLKAAADLFQTKTYSDITMRELCAAAGIGLGTFFDYFPKKEALFTELIRQNYARWFAKERDWLDAQQVISYHQFKEHLINVVSRTVKEDRFFVRLMMLVSRFGYPSLVREPNTYSETYHTVMVLVEAKTDFCTAAQAREVYTFAHAAVTGYFHFLHHAMLINGESADIEDQLNQAVSCFLDGYFLPQADKEDTYV</sequence>
<dbReference type="GO" id="GO:0003677">
    <property type="term" value="F:DNA binding"/>
    <property type="evidence" value="ECO:0007669"/>
    <property type="project" value="UniProtKB-UniRule"/>
</dbReference>
<dbReference type="RefSeq" id="WP_183327641.1">
    <property type="nucleotide sequence ID" value="NZ_JACHHK010000002.1"/>
</dbReference>
<dbReference type="SUPFAM" id="SSF46689">
    <property type="entry name" value="Homeodomain-like"/>
    <property type="match status" value="1"/>
</dbReference>
<comment type="caution">
    <text evidence="4">The sequence shown here is derived from an EMBL/GenBank/DDBJ whole genome shotgun (WGS) entry which is preliminary data.</text>
</comment>
<evidence type="ECO:0000259" key="3">
    <source>
        <dbReference type="PROSITE" id="PS50977"/>
    </source>
</evidence>
<evidence type="ECO:0000256" key="1">
    <source>
        <dbReference type="ARBA" id="ARBA00023125"/>
    </source>
</evidence>
<dbReference type="PRINTS" id="PR00455">
    <property type="entry name" value="HTHTETR"/>
</dbReference>
<evidence type="ECO:0000313" key="5">
    <source>
        <dbReference type="Proteomes" id="UP000539953"/>
    </source>
</evidence>
<feature type="DNA-binding region" description="H-T-H motif" evidence="2">
    <location>
        <begin position="34"/>
        <end position="53"/>
    </location>
</feature>
<feature type="domain" description="HTH tetR-type" evidence="3">
    <location>
        <begin position="11"/>
        <end position="71"/>
    </location>
</feature>
<accession>A0A7W8CW72</accession>
<dbReference type="InterPro" id="IPR001647">
    <property type="entry name" value="HTH_TetR"/>
</dbReference>
<protein>
    <submittedName>
        <fullName evidence="4">AcrR family transcriptional regulator</fullName>
    </submittedName>
</protein>
<organism evidence="4 5">
    <name type="scientific">Catenisphaera adipataccumulans</name>
    <dbReference type="NCBI Taxonomy" id="700500"/>
    <lineage>
        <taxon>Bacteria</taxon>
        <taxon>Bacillati</taxon>
        <taxon>Bacillota</taxon>
        <taxon>Erysipelotrichia</taxon>
        <taxon>Erysipelotrichales</taxon>
        <taxon>Erysipelotrichaceae</taxon>
        <taxon>Catenisphaera</taxon>
    </lineage>
</organism>
<evidence type="ECO:0000313" key="4">
    <source>
        <dbReference type="EMBL" id="MBB5182736.1"/>
    </source>
</evidence>
<dbReference type="InterPro" id="IPR009057">
    <property type="entry name" value="Homeodomain-like_sf"/>
</dbReference>
<dbReference type="AlphaFoldDB" id="A0A7W8CW72"/>
<dbReference type="PROSITE" id="PS50977">
    <property type="entry name" value="HTH_TETR_2"/>
    <property type="match status" value="1"/>
</dbReference>
<dbReference type="Proteomes" id="UP000539953">
    <property type="component" value="Unassembled WGS sequence"/>
</dbReference>
<dbReference type="Pfam" id="PF00440">
    <property type="entry name" value="TetR_N"/>
    <property type="match status" value="1"/>
</dbReference>
<evidence type="ECO:0000256" key="2">
    <source>
        <dbReference type="PROSITE-ProRule" id="PRU00335"/>
    </source>
</evidence>
<reference evidence="4 5" key="1">
    <citation type="submission" date="2020-08" db="EMBL/GenBank/DDBJ databases">
        <title>Genomic Encyclopedia of Type Strains, Phase IV (KMG-IV): sequencing the most valuable type-strain genomes for metagenomic binning, comparative biology and taxonomic classification.</title>
        <authorList>
            <person name="Goeker M."/>
        </authorList>
    </citation>
    <scope>NUCLEOTIDE SEQUENCE [LARGE SCALE GENOMIC DNA]</scope>
    <source>
        <strain evidence="4 5">DSM 25799</strain>
    </source>
</reference>
<keyword evidence="5" id="KW-1185">Reference proteome</keyword>
<dbReference type="EMBL" id="JACHHK010000002">
    <property type="protein sequence ID" value="MBB5182736.1"/>
    <property type="molecule type" value="Genomic_DNA"/>
</dbReference>
<dbReference type="InterPro" id="IPR050624">
    <property type="entry name" value="HTH-type_Tx_Regulator"/>
</dbReference>